<keyword evidence="2" id="KW-1133">Transmembrane helix</keyword>
<comment type="caution">
    <text evidence="3">The sequence shown here is derived from an EMBL/GenBank/DDBJ whole genome shotgun (WGS) entry which is preliminary data.</text>
</comment>
<evidence type="ECO:0000256" key="2">
    <source>
        <dbReference type="SAM" id="Phobius"/>
    </source>
</evidence>
<dbReference type="AlphaFoldDB" id="A0A2H0UL72"/>
<protein>
    <submittedName>
        <fullName evidence="3">Uncharacterized protein</fullName>
    </submittedName>
</protein>
<accession>A0A2H0UL72</accession>
<proteinExistence type="predicted"/>
<dbReference type="EMBL" id="PFBD01000018">
    <property type="protein sequence ID" value="PIR87153.1"/>
    <property type="molecule type" value="Genomic_DNA"/>
</dbReference>
<keyword evidence="2" id="KW-0472">Membrane</keyword>
<evidence type="ECO:0000313" key="4">
    <source>
        <dbReference type="Proteomes" id="UP000229526"/>
    </source>
</evidence>
<reference evidence="4" key="1">
    <citation type="submission" date="2017-09" db="EMBL/GenBank/DDBJ databases">
        <title>Depth-based differentiation of microbial function through sediment-hosted aquifers and enrichment of novel symbionts in the deep terrestrial subsurface.</title>
        <authorList>
            <person name="Probst A.J."/>
            <person name="Ladd B."/>
            <person name="Jarett J.K."/>
            <person name="Geller-Mcgrath D.E."/>
            <person name="Sieber C.M.K."/>
            <person name="Emerson J.B."/>
            <person name="Anantharaman K."/>
            <person name="Thomas B.C."/>
            <person name="Malmstrom R."/>
            <person name="Stieglmeier M."/>
            <person name="Klingl A."/>
            <person name="Woyke T."/>
            <person name="Ryan C.M."/>
            <person name="Banfield J.F."/>
        </authorList>
    </citation>
    <scope>NUCLEOTIDE SEQUENCE [LARGE SCALE GENOMIC DNA]</scope>
</reference>
<dbReference type="Proteomes" id="UP000229526">
    <property type="component" value="Unassembled WGS sequence"/>
</dbReference>
<name>A0A2H0UL72_9BACT</name>
<keyword evidence="2" id="KW-0812">Transmembrane</keyword>
<evidence type="ECO:0000313" key="3">
    <source>
        <dbReference type="EMBL" id="PIR87153.1"/>
    </source>
</evidence>
<organism evidence="3 4">
    <name type="scientific">Candidatus Harrisonbacteria bacterium CG10_big_fil_rev_8_21_14_0_10_49_15</name>
    <dbReference type="NCBI Taxonomy" id="1974587"/>
    <lineage>
        <taxon>Bacteria</taxon>
        <taxon>Candidatus Harrisoniibacteriota</taxon>
    </lineage>
</organism>
<feature type="region of interest" description="Disordered" evidence="1">
    <location>
        <begin position="1"/>
        <end position="29"/>
    </location>
</feature>
<feature type="transmembrane region" description="Helical" evidence="2">
    <location>
        <begin position="35"/>
        <end position="60"/>
    </location>
</feature>
<gene>
    <name evidence="3" type="ORF">COU11_01915</name>
</gene>
<sequence>MLTVGAGGKDLDRDRTASRLSQTNPPPVPTHMGRAIGFGMVMVVLAVLLPDVFSALAIFLQVFLESATNILEAIH</sequence>
<evidence type="ECO:0000256" key="1">
    <source>
        <dbReference type="SAM" id="MobiDB-lite"/>
    </source>
</evidence>